<comment type="domain">
    <text evidence="10">The IMP cyclohydrolase activity resides in the N-terminal region.</text>
</comment>
<dbReference type="Gene3D" id="3.40.140.20">
    <property type="match status" value="2"/>
</dbReference>
<dbReference type="PROSITE" id="PS51855">
    <property type="entry name" value="MGS"/>
    <property type="match status" value="1"/>
</dbReference>
<evidence type="ECO:0000256" key="10">
    <source>
        <dbReference type="HAMAP-Rule" id="MF_00139"/>
    </source>
</evidence>
<dbReference type="GO" id="GO:0003937">
    <property type="term" value="F:IMP cyclohydrolase activity"/>
    <property type="evidence" value="ECO:0007669"/>
    <property type="project" value="UniProtKB-UniRule"/>
</dbReference>
<feature type="domain" description="MGS-like" evidence="11">
    <location>
        <begin position="1"/>
        <end position="147"/>
    </location>
</feature>
<keyword evidence="4 10" id="KW-0808">Transferase</keyword>
<dbReference type="SMART" id="SM00851">
    <property type="entry name" value="MGS"/>
    <property type="match status" value="1"/>
</dbReference>
<dbReference type="SMART" id="SM00798">
    <property type="entry name" value="AICARFT_IMPCHas"/>
    <property type="match status" value="1"/>
</dbReference>
<comment type="catalytic activity">
    <reaction evidence="9 10">
        <text>IMP + H2O = 5-formamido-1-(5-phospho-D-ribosyl)imidazole-4-carboxamide</text>
        <dbReference type="Rhea" id="RHEA:18445"/>
        <dbReference type="ChEBI" id="CHEBI:15377"/>
        <dbReference type="ChEBI" id="CHEBI:58053"/>
        <dbReference type="ChEBI" id="CHEBI:58467"/>
        <dbReference type="EC" id="3.5.4.10"/>
    </reaction>
</comment>
<keyword evidence="5 10" id="KW-0658">Purine biosynthesis</keyword>
<dbReference type="InterPro" id="IPR024051">
    <property type="entry name" value="AICAR_Tfase_dup_dom_sf"/>
</dbReference>
<evidence type="ECO:0000256" key="5">
    <source>
        <dbReference type="ARBA" id="ARBA00022755"/>
    </source>
</evidence>
<dbReference type="HAMAP" id="MF_00139">
    <property type="entry name" value="PurH"/>
    <property type="match status" value="1"/>
</dbReference>
<dbReference type="InterPro" id="IPR002695">
    <property type="entry name" value="PurH-like"/>
</dbReference>
<evidence type="ECO:0000313" key="13">
    <source>
        <dbReference type="Proteomes" id="UP000194003"/>
    </source>
</evidence>
<dbReference type="Pfam" id="PF02142">
    <property type="entry name" value="MGS"/>
    <property type="match status" value="1"/>
</dbReference>
<dbReference type="FunFam" id="3.40.140.20:FF:000001">
    <property type="entry name" value="Bifunctional purine biosynthesis protein PurH"/>
    <property type="match status" value="1"/>
</dbReference>
<dbReference type="OrthoDB" id="9802065at2"/>
<reference evidence="12 13" key="1">
    <citation type="journal article" date="2016" name="BMC Genomics">
        <title>Combined genomic and structural analyses of a cultured magnetotactic bacterium reveals its niche adaptation to a dynamic environment.</title>
        <authorList>
            <person name="Araujo A.C."/>
            <person name="Morillo V."/>
            <person name="Cypriano J."/>
            <person name="Teixeira L.C."/>
            <person name="Leao P."/>
            <person name="Lyra S."/>
            <person name="Almeida L.G."/>
            <person name="Bazylinski D.A."/>
            <person name="Vasconcellos A.T."/>
            <person name="Abreu F."/>
            <person name="Lins U."/>
        </authorList>
    </citation>
    <scope>NUCLEOTIDE SEQUENCE [LARGE SCALE GENOMIC DNA]</scope>
    <source>
        <strain evidence="12 13">IT-1</strain>
    </source>
</reference>
<keyword evidence="7 10" id="KW-0511">Multifunctional enzyme</keyword>
<dbReference type="PANTHER" id="PTHR11692">
    <property type="entry name" value="BIFUNCTIONAL PURINE BIOSYNTHESIS PROTEIN PURH"/>
    <property type="match status" value="1"/>
</dbReference>
<dbReference type="FunFam" id="3.40.140.20:FF:000002">
    <property type="entry name" value="Bifunctional purine biosynthesis protein PurH"/>
    <property type="match status" value="1"/>
</dbReference>
<evidence type="ECO:0000256" key="3">
    <source>
        <dbReference type="ARBA" id="ARBA00007667"/>
    </source>
</evidence>
<dbReference type="Gene3D" id="3.40.50.1380">
    <property type="entry name" value="Methylglyoxal synthase-like domain"/>
    <property type="match status" value="1"/>
</dbReference>
<dbReference type="EC" id="2.1.2.3" evidence="10"/>
<dbReference type="Proteomes" id="UP000194003">
    <property type="component" value="Unassembled WGS sequence"/>
</dbReference>
<dbReference type="AlphaFoldDB" id="A0A1Y2K1G0"/>
<dbReference type="InterPro" id="IPR036914">
    <property type="entry name" value="MGS-like_dom_sf"/>
</dbReference>
<evidence type="ECO:0000256" key="8">
    <source>
        <dbReference type="ARBA" id="ARBA00050488"/>
    </source>
</evidence>
<evidence type="ECO:0000256" key="1">
    <source>
        <dbReference type="ARBA" id="ARBA00004844"/>
    </source>
</evidence>
<proteinExistence type="inferred from homology"/>
<protein>
    <recommendedName>
        <fullName evidence="10">Bifunctional purine biosynthesis protein PurH</fullName>
    </recommendedName>
    <domain>
        <recommendedName>
            <fullName evidence="10">Phosphoribosylaminoimidazolecarboxamide formyltransferase</fullName>
            <ecNumber evidence="10">2.1.2.3</ecNumber>
        </recommendedName>
        <alternativeName>
            <fullName evidence="10">AICAR transformylase</fullName>
        </alternativeName>
    </domain>
    <domain>
        <recommendedName>
            <fullName evidence="10">IMP cyclohydrolase</fullName>
            <ecNumber evidence="10">3.5.4.10</ecNumber>
        </recommendedName>
        <alternativeName>
            <fullName evidence="10">ATIC</fullName>
        </alternativeName>
        <alternativeName>
            <fullName evidence="10">IMP synthase</fullName>
        </alternativeName>
        <alternativeName>
            <fullName evidence="10">Inosinicase</fullName>
        </alternativeName>
    </domain>
</protein>
<dbReference type="InterPro" id="IPR016193">
    <property type="entry name" value="Cytidine_deaminase-like"/>
</dbReference>
<comment type="similarity">
    <text evidence="3 10">Belongs to the PurH family.</text>
</comment>
<organism evidence="12 13">
    <name type="scientific">Magnetofaba australis IT-1</name>
    <dbReference type="NCBI Taxonomy" id="1434232"/>
    <lineage>
        <taxon>Bacteria</taxon>
        <taxon>Pseudomonadati</taxon>
        <taxon>Pseudomonadota</taxon>
        <taxon>Magnetococcia</taxon>
        <taxon>Magnetococcales</taxon>
        <taxon>Magnetococcaceae</taxon>
        <taxon>Magnetofaba</taxon>
    </lineage>
</organism>
<dbReference type="UniPathway" id="UPA00074">
    <property type="reaction ID" value="UER00133"/>
</dbReference>
<dbReference type="STRING" id="1434232.MAIT1_00427"/>
<dbReference type="InterPro" id="IPR011607">
    <property type="entry name" value="MGS-like_dom"/>
</dbReference>
<evidence type="ECO:0000313" key="12">
    <source>
        <dbReference type="EMBL" id="OSM00022.1"/>
    </source>
</evidence>
<sequence length="532" mass="57396">MAAVKRALISVSDKSGLVPFCEGLAKLGVSFLSTGGTAKMLRDAGLDVMDVSDFTGFPEMLDGRVKTLHPKVHGALLGLRDNADHQKQMADHGIDTIDMVVVNLYPFEATVANPDCTLEEAIENIDIGGPSMLRSAAKNHRSVTVITDPADYERVLTALTENGGEAPYELNAELAKKVYARTAAYDAAISNWLSSLDGQGRPGGFPDTYTVQFKKSQAMRYGENPHQNAAFYVEQPESDEPSLANAEQLQGKELSFNNIHDANGALELVKEFDSSPAAVVVKHANPCGAAQSSELLTAYRMARDTDPISAFGGILAFNATVDEVLAKEITAMFAEVIIAPEYTGGALEAFAAKKNLRILRLPTLGGAQKRNPWDMKRVTGGLLLQDRDLKMLNDGDLKVVTERAPTEQEMKDLLFGWKIVKHVKSNAIVYCKGDRTIGVGAGQMSRVDSSRIAVWKAQEAARNAGQKENPIAGSVLASDAFFPFRDGVDAAAKAGATAVIQPGGSMRDEEVIAAANEHRMAMLFTGMRHFRH</sequence>
<dbReference type="NCBIfam" id="TIGR00355">
    <property type="entry name" value="purH"/>
    <property type="match status" value="1"/>
</dbReference>
<dbReference type="SUPFAM" id="SSF53927">
    <property type="entry name" value="Cytidine deaminase-like"/>
    <property type="match status" value="1"/>
</dbReference>
<dbReference type="FunFam" id="3.40.50.1380:FF:000001">
    <property type="entry name" value="Bifunctional purine biosynthesis protein PurH"/>
    <property type="match status" value="1"/>
</dbReference>
<dbReference type="Pfam" id="PF01808">
    <property type="entry name" value="AICARFT_IMPCHas"/>
    <property type="match status" value="1"/>
</dbReference>
<comment type="caution">
    <text evidence="12">The sequence shown here is derived from an EMBL/GenBank/DDBJ whole genome shotgun (WGS) entry which is preliminary data.</text>
</comment>
<evidence type="ECO:0000256" key="9">
    <source>
        <dbReference type="ARBA" id="ARBA00050687"/>
    </source>
</evidence>
<comment type="pathway">
    <text evidence="1 10">Purine metabolism; IMP biosynthesis via de novo pathway; IMP from 5-formamido-1-(5-phospho-D-ribosyl)imidazole-4-carboxamide: step 1/1.</text>
</comment>
<evidence type="ECO:0000256" key="7">
    <source>
        <dbReference type="ARBA" id="ARBA00023268"/>
    </source>
</evidence>
<evidence type="ECO:0000256" key="2">
    <source>
        <dbReference type="ARBA" id="ARBA00004954"/>
    </source>
</evidence>
<dbReference type="PIRSF" id="PIRSF000414">
    <property type="entry name" value="AICARFT_IMPCHas"/>
    <property type="match status" value="1"/>
</dbReference>
<dbReference type="EMBL" id="LVJN01000021">
    <property type="protein sequence ID" value="OSM00022.1"/>
    <property type="molecule type" value="Genomic_DNA"/>
</dbReference>
<dbReference type="GO" id="GO:0004643">
    <property type="term" value="F:phosphoribosylaminoimidazolecarboxamide formyltransferase activity"/>
    <property type="evidence" value="ECO:0007669"/>
    <property type="project" value="UniProtKB-UniRule"/>
</dbReference>
<comment type="pathway">
    <text evidence="2 10">Purine metabolism; IMP biosynthesis via de novo pathway; 5-formamido-1-(5-phospho-D-ribosyl)imidazole-4-carboxamide from 5-amino-1-(5-phospho-D-ribosyl)imidazole-4-carboxamide (10-formyl THF route): step 1/1.</text>
</comment>
<evidence type="ECO:0000256" key="6">
    <source>
        <dbReference type="ARBA" id="ARBA00022801"/>
    </source>
</evidence>
<evidence type="ECO:0000256" key="4">
    <source>
        <dbReference type="ARBA" id="ARBA00022679"/>
    </source>
</evidence>
<dbReference type="RefSeq" id="WP_085446228.1">
    <property type="nucleotide sequence ID" value="NZ_LVJN01000021.1"/>
</dbReference>
<dbReference type="PANTHER" id="PTHR11692:SF0">
    <property type="entry name" value="BIFUNCTIONAL PURINE BIOSYNTHESIS PROTEIN ATIC"/>
    <property type="match status" value="1"/>
</dbReference>
<dbReference type="SUPFAM" id="SSF52335">
    <property type="entry name" value="Methylglyoxal synthase-like"/>
    <property type="match status" value="1"/>
</dbReference>
<name>A0A1Y2K1G0_9PROT</name>
<dbReference type="EC" id="3.5.4.10" evidence="10"/>
<evidence type="ECO:0000259" key="11">
    <source>
        <dbReference type="PROSITE" id="PS51855"/>
    </source>
</evidence>
<dbReference type="GO" id="GO:0005829">
    <property type="term" value="C:cytosol"/>
    <property type="evidence" value="ECO:0007669"/>
    <property type="project" value="TreeGrafter"/>
</dbReference>
<keyword evidence="13" id="KW-1185">Reference proteome</keyword>
<accession>A0A1Y2K1G0</accession>
<comment type="catalytic activity">
    <reaction evidence="8 10">
        <text>(6R)-10-formyltetrahydrofolate + 5-amino-1-(5-phospho-beta-D-ribosyl)imidazole-4-carboxamide = 5-formamido-1-(5-phospho-D-ribosyl)imidazole-4-carboxamide + (6S)-5,6,7,8-tetrahydrofolate</text>
        <dbReference type="Rhea" id="RHEA:22192"/>
        <dbReference type="ChEBI" id="CHEBI:57453"/>
        <dbReference type="ChEBI" id="CHEBI:58467"/>
        <dbReference type="ChEBI" id="CHEBI:58475"/>
        <dbReference type="ChEBI" id="CHEBI:195366"/>
        <dbReference type="EC" id="2.1.2.3"/>
    </reaction>
</comment>
<dbReference type="NCBIfam" id="NF002049">
    <property type="entry name" value="PRK00881.1"/>
    <property type="match status" value="1"/>
</dbReference>
<keyword evidence="6 10" id="KW-0378">Hydrolase</keyword>
<dbReference type="GO" id="GO:0006189">
    <property type="term" value="P:'de novo' IMP biosynthetic process"/>
    <property type="evidence" value="ECO:0007669"/>
    <property type="project" value="UniProtKB-UniRule"/>
</dbReference>
<dbReference type="CDD" id="cd01421">
    <property type="entry name" value="IMPCH"/>
    <property type="match status" value="1"/>
</dbReference>
<gene>
    <name evidence="10" type="primary">purH</name>
    <name evidence="12" type="ORF">MAIT1_00427</name>
</gene>